<dbReference type="GO" id="GO:0008736">
    <property type="term" value="F:L-fucose isomerase activity"/>
    <property type="evidence" value="ECO:0007669"/>
    <property type="project" value="InterPro"/>
</dbReference>
<dbReference type="PANTHER" id="PTHR36120:SF1">
    <property type="entry name" value="L-FUCOSE ISOMERASE C-TERMINAL DOMAIN-CONTAINING PROTEIN"/>
    <property type="match status" value="1"/>
</dbReference>
<reference evidence="4" key="1">
    <citation type="journal article" date="2015" name="Nature">
        <title>Complex archaea that bridge the gap between prokaryotes and eukaryotes.</title>
        <authorList>
            <person name="Spang A."/>
            <person name="Saw J.H."/>
            <person name="Jorgensen S.L."/>
            <person name="Zaremba-Niedzwiedzka K."/>
            <person name="Martijn J."/>
            <person name="Lind A.E."/>
            <person name="van Eijk R."/>
            <person name="Schleper C."/>
            <person name="Guy L."/>
            <person name="Ettema T.J."/>
        </authorList>
    </citation>
    <scope>NUCLEOTIDE SEQUENCE</scope>
</reference>
<proteinExistence type="predicted"/>
<evidence type="ECO:0000256" key="2">
    <source>
        <dbReference type="ARBA" id="ARBA00023277"/>
    </source>
</evidence>
<dbReference type="SUPFAM" id="SSF53743">
    <property type="entry name" value="FucI/AraA N-terminal and middle domains"/>
    <property type="match status" value="1"/>
</dbReference>
<dbReference type="Pfam" id="PF02952">
    <property type="entry name" value="Fucose_iso_C"/>
    <property type="match status" value="1"/>
</dbReference>
<dbReference type="InterPro" id="IPR015888">
    <property type="entry name" value="Fuc_isomerase_C"/>
</dbReference>
<dbReference type="GO" id="GO:0005737">
    <property type="term" value="C:cytoplasm"/>
    <property type="evidence" value="ECO:0007669"/>
    <property type="project" value="InterPro"/>
</dbReference>
<evidence type="ECO:0000256" key="1">
    <source>
        <dbReference type="ARBA" id="ARBA00023235"/>
    </source>
</evidence>
<protein>
    <recommendedName>
        <fullName evidence="3">L-fucose isomerase C-terminal domain-containing protein</fullName>
    </recommendedName>
</protein>
<accession>A0A0F9FC74</accession>
<keyword evidence="2" id="KW-0119">Carbohydrate metabolism</keyword>
<dbReference type="PANTHER" id="PTHR36120">
    <property type="entry name" value="FUCOSE ISOMERASE"/>
    <property type="match status" value="1"/>
</dbReference>
<gene>
    <name evidence="4" type="ORF">LCGC14_1971170</name>
</gene>
<dbReference type="GO" id="GO:0006004">
    <property type="term" value="P:fucose metabolic process"/>
    <property type="evidence" value="ECO:0007669"/>
    <property type="project" value="InterPro"/>
</dbReference>
<keyword evidence="1" id="KW-0413">Isomerase</keyword>
<dbReference type="AlphaFoldDB" id="A0A0F9FC74"/>
<feature type="domain" description="L-fucose isomerase C-terminal" evidence="3">
    <location>
        <begin position="346"/>
        <end position="470"/>
    </location>
</feature>
<organism evidence="4">
    <name type="scientific">marine sediment metagenome</name>
    <dbReference type="NCBI Taxonomy" id="412755"/>
    <lineage>
        <taxon>unclassified sequences</taxon>
        <taxon>metagenomes</taxon>
        <taxon>ecological metagenomes</taxon>
    </lineage>
</organism>
<dbReference type="InterPro" id="IPR009015">
    <property type="entry name" value="Fucose_isomerase_N/cen_sf"/>
</dbReference>
<evidence type="ECO:0000313" key="4">
    <source>
        <dbReference type="EMBL" id="KKL83793.1"/>
    </source>
</evidence>
<dbReference type="CDD" id="cd00578">
    <property type="entry name" value="L-fuc_L-ara-isomerases"/>
    <property type="match status" value="1"/>
</dbReference>
<comment type="caution">
    <text evidence="4">The sequence shown here is derived from an EMBL/GenBank/DDBJ whole genome shotgun (WGS) entry which is preliminary data.</text>
</comment>
<evidence type="ECO:0000259" key="3">
    <source>
        <dbReference type="Pfam" id="PF02952"/>
    </source>
</evidence>
<sequence>MALFTKTTEKPTFGIIVGNRDVFPDRLAKEGRLEIVEVLKNLRYNYVILDEHDTKFGCVETYEDARKCAELFKENKNKIEGIVIILPNFGDEKGVANTLKLAKLNVPVLVQASADDIPKMDRINRRDAFCGKISVTNILYQNGIPFTLTKYHTCSITSIIFKQDLKRFGKICKIVNKLRNARLGQIGTRPNAFETVRYSEKILEFNGISIEPIDLSEIFGLVEKLEDGDQKVQKKIEFIKNYTSTKKFPKDSINKLAKLAVVIENWIVKKNLDGFAFQCWPSIQDNFGVVPCAVLSMFSEGLVPAACEADVSGLVGMLILQIASETPSAILDWNNNYGDNPDKMVLFHCSNFPKSFFIDTKMTVHPIISDQKGDEVSFGAIQGRIKNKQCTLLRIETDDLKGEIKAILAEGSYTEDPLDTFGGYGVVEIPKLQTLLKTLCLNGFAHHVAASLNKVGDIIFEALEYLGYKTIFHNKAE</sequence>
<name>A0A0F9FC74_9ZZZZ</name>
<dbReference type="EMBL" id="LAZR01021881">
    <property type="protein sequence ID" value="KKL83793.1"/>
    <property type="molecule type" value="Genomic_DNA"/>
</dbReference>